<proteinExistence type="predicted"/>
<dbReference type="Proteomes" id="UP000305067">
    <property type="component" value="Unassembled WGS sequence"/>
</dbReference>
<dbReference type="OrthoDB" id="3197992at2759"/>
<dbReference type="EMBL" id="ML178844">
    <property type="protein sequence ID" value="TFK97839.1"/>
    <property type="molecule type" value="Genomic_DNA"/>
</dbReference>
<evidence type="ECO:0000313" key="2">
    <source>
        <dbReference type="Proteomes" id="UP000305067"/>
    </source>
</evidence>
<reference evidence="1 2" key="1">
    <citation type="journal article" date="2019" name="Nat. Ecol. Evol.">
        <title>Megaphylogeny resolves global patterns of mushroom evolution.</title>
        <authorList>
            <person name="Varga T."/>
            <person name="Krizsan K."/>
            <person name="Foldi C."/>
            <person name="Dima B."/>
            <person name="Sanchez-Garcia M."/>
            <person name="Sanchez-Ramirez S."/>
            <person name="Szollosi G.J."/>
            <person name="Szarkandi J.G."/>
            <person name="Papp V."/>
            <person name="Albert L."/>
            <person name="Andreopoulos W."/>
            <person name="Angelini C."/>
            <person name="Antonin V."/>
            <person name="Barry K.W."/>
            <person name="Bougher N.L."/>
            <person name="Buchanan P."/>
            <person name="Buyck B."/>
            <person name="Bense V."/>
            <person name="Catcheside P."/>
            <person name="Chovatia M."/>
            <person name="Cooper J."/>
            <person name="Damon W."/>
            <person name="Desjardin D."/>
            <person name="Finy P."/>
            <person name="Geml J."/>
            <person name="Haridas S."/>
            <person name="Hughes K."/>
            <person name="Justo A."/>
            <person name="Karasinski D."/>
            <person name="Kautmanova I."/>
            <person name="Kiss B."/>
            <person name="Kocsube S."/>
            <person name="Kotiranta H."/>
            <person name="LaButti K.M."/>
            <person name="Lechner B.E."/>
            <person name="Liimatainen K."/>
            <person name="Lipzen A."/>
            <person name="Lukacs Z."/>
            <person name="Mihaltcheva S."/>
            <person name="Morgado L.N."/>
            <person name="Niskanen T."/>
            <person name="Noordeloos M.E."/>
            <person name="Ohm R.A."/>
            <person name="Ortiz-Santana B."/>
            <person name="Ovrebo C."/>
            <person name="Racz N."/>
            <person name="Riley R."/>
            <person name="Savchenko A."/>
            <person name="Shiryaev A."/>
            <person name="Soop K."/>
            <person name="Spirin V."/>
            <person name="Szebenyi C."/>
            <person name="Tomsovsky M."/>
            <person name="Tulloss R.E."/>
            <person name="Uehling J."/>
            <person name="Grigoriev I.V."/>
            <person name="Vagvolgyi C."/>
            <person name="Papp T."/>
            <person name="Martin F.M."/>
            <person name="Miettinen O."/>
            <person name="Hibbett D.S."/>
            <person name="Nagy L.G."/>
        </authorList>
    </citation>
    <scope>NUCLEOTIDE SEQUENCE [LARGE SCALE GENOMIC DNA]</scope>
    <source>
        <strain evidence="1 2">CBS 309.79</strain>
    </source>
</reference>
<accession>A0A5C3Q9V3</accession>
<gene>
    <name evidence="1" type="ORF">BDV98DRAFT_573885</name>
</gene>
<dbReference type="AlphaFoldDB" id="A0A5C3Q9V3"/>
<organism evidence="1 2">
    <name type="scientific">Pterulicium gracile</name>
    <dbReference type="NCBI Taxonomy" id="1884261"/>
    <lineage>
        <taxon>Eukaryota</taxon>
        <taxon>Fungi</taxon>
        <taxon>Dikarya</taxon>
        <taxon>Basidiomycota</taxon>
        <taxon>Agaricomycotina</taxon>
        <taxon>Agaricomycetes</taxon>
        <taxon>Agaricomycetidae</taxon>
        <taxon>Agaricales</taxon>
        <taxon>Pleurotineae</taxon>
        <taxon>Pterulaceae</taxon>
        <taxon>Pterulicium</taxon>
    </lineage>
</organism>
<name>A0A5C3Q9V3_9AGAR</name>
<evidence type="ECO:0000313" key="1">
    <source>
        <dbReference type="EMBL" id="TFK97839.1"/>
    </source>
</evidence>
<protein>
    <submittedName>
        <fullName evidence="1">Uncharacterized protein</fullName>
    </submittedName>
</protein>
<keyword evidence="2" id="KW-1185">Reference proteome</keyword>
<sequence length="91" mass="10419">MCKHQVVGDFYRGCGHFHNDYYTGDVADCGSEVCKSSAAHKHKTARECGCKAFKEDDTKLRNLFRVSHESCRLPDDRSQKALSNMIHARRR</sequence>